<feature type="transmembrane region" description="Helical" evidence="1">
    <location>
        <begin position="126"/>
        <end position="147"/>
    </location>
</feature>
<keyword evidence="1" id="KW-0812">Transmembrane</keyword>
<evidence type="ECO:0000256" key="1">
    <source>
        <dbReference type="SAM" id="Phobius"/>
    </source>
</evidence>
<evidence type="ECO:0008006" key="4">
    <source>
        <dbReference type="Google" id="ProtNLM"/>
    </source>
</evidence>
<name>A0AA96ZXL8_9EURY</name>
<dbReference type="GeneID" id="89228411"/>
<dbReference type="Proteomes" id="UP001304970">
    <property type="component" value="Chromosome"/>
</dbReference>
<keyword evidence="3" id="KW-1185">Reference proteome</keyword>
<evidence type="ECO:0000313" key="3">
    <source>
        <dbReference type="Proteomes" id="UP001304970"/>
    </source>
</evidence>
<dbReference type="AlphaFoldDB" id="A0AA96ZXL8"/>
<accession>A0AA96ZXL8</accession>
<reference evidence="2 3" key="1">
    <citation type="submission" date="2023-07" db="EMBL/GenBank/DDBJ databases">
        <title>Closed genome sequence of Methanosarcinaceae archaeon Am2.</title>
        <authorList>
            <person name="Poehlein A."/>
            <person name="Protasov E."/>
            <person name="Platt K."/>
            <person name="Reeh H."/>
            <person name="Daniel R."/>
            <person name="Brune A."/>
        </authorList>
    </citation>
    <scope>NUCLEOTIDE SEQUENCE [LARGE SCALE GENOMIC DNA]</scope>
    <source>
        <strain evidence="2 3">Am2</strain>
    </source>
</reference>
<proteinExistence type="predicted"/>
<keyword evidence="1" id="KW-0472">Membrane</keyword>
<sequence length="157" mass="17018">MKIQKTVSLFILICLMIALLSVPAAAHGTYMSYETGNIKVKAWYQGGEPMANCDYEVYSIIASNGNENETLYLTGKTDESGTLTFEPKDSVSIYRVKVVSGEHAAQRRIDLADGAANAAGDHGISWLNVFAGLGYIVGIAGILMYALSRKNMNNTKK</sequence>
<gene>
    <name evidence="2" type="ORF">MsAm2_09930</name>
</gene>
<evidence type="ECO:0000313" key="2">
    <source>
        <dbReference type="EMBL" id="WNY27202.1"/>
    </source>
</evidence>
<protein>
    <recommendedName>
        <fullName evidence="4">Nickel transport protein</fullName>
    </recommendedName>
</protein>
<dbReference type="RefSeq" id="WP_338097180.1">
    <property type="nucleotide sequence ID" value="NZ_CP131061.1"/>
</dbReference>
<keyword evidence="1" id="KW-1133">Transmembrane helix</keyword>
<dbReference type="EMBL" id="CP131061">
    <property type="protein sequence ID" value="WNY27202.1"/>
    <property type="molecule type" value="Genomic_DNA"/>
</dbReference>
<organism evidence="2 3">
    <name type="scientific">Methanolapillus ohkumae</name>
    <dbReference type="NCBI Taxonomy" id="3028298"/>
    <lineage>
        <taxon>Archaea</taxon>
        <taxon>Methanobacteriati</taxon>
        <taxon>Methanobacteriota</taxon>
        <taxon>Stenosarchaea group</taxon>
        <taxon>Methanomicrobia</taxon>
        <taxon>Methanosarcinales</taxon>
        <taxon>Methanosarcinaceae</taxon>
        <taxon>Methanolapillus</taxon>
    </lineage>
</organism>